<proteinExistence type="predicted"/>
<evidence type="ECO:0000313" key="1">
    <source>
        <dbReference type="EMBL" id="KAF4314062.1"/>
    </source>
</evidence>
<gene>
    <name evidence="1" type="ORF">GTA08_BOTSDO01540</name>
</gene>
<evidence type="ECO:0000313" key="2">
    <source>
        <dbReference type="Proteomes" id="UP000572817"/>
    </source>
</evidence>
<reference evidence="1" key="1">
    <citation type="submission" date="2020-04" db="EMBL/GenBank/DDBJ databases">
        <title>Genome Assembly and Annotation of Botryosphaeria dothidea sdau 11-99, a Latent Pathogen of Apple Fruit Ring Rot in China.</title>
        <authorList>
            <person name="Yu C."/>
            <person name="Diao Y."/>
            <person name="Lu Q."/>
            <person name="Zhao J."/>
            <person name="Cui S."/>
            <person name="Peng C."/>
            <person name="He B."/>
            <person name="Liu H."/>
        </authorList>
    </citation>
    <scope>NUCLEOTIDE SEQUENCE [LARGE SCALE GENOMIC DNA]</scope>
    <source>
        <strain evidence="1">Sdau11-99</strain>
    </source>
</reference>
<dbReference type="AlphaFoldDB" id="A0A8H4J991"/>
<accession>A0A8H4J991</accession>
<dbReference type="Proteomes" id="UP000572817">
    <property type="component" value="Unassembled WGS sequence"/>
</dbReference>
<sequence>MAMASSESRQSHLSQDDLSPLVTGLLQEISQALDNEWDRATEALEFVTRYGTIREPMLKLIEHREELRGKDFSFIRFKAKYIFNAREPVFFFPIKADSETSPSICDIPLEVGKRISVTRDEEVTPMVDVLVVKQ</sequence>
<keyword evidence="2" id="KW-1185">Reference proteome</keyword>
<organism evidence="1 2">
    <name type="scientific">Botryosphaeria dothidea</name>
    <dbReference type="NCBI Taxonomy" id="55169"/>
    <lineage>
        <taxon>Eukaryota</taxon>
        <taxon>Fungi</taxon>
        <taxon>Dikarya</taxon>
        <taxon>Ascomycota</taxon>
        <taxon>Pezizomycotina</taxon>
        <taxon>Dothideomycetes</taxon>
        <taxon>Dothideomycetes incertae sedis</taxon>
        <taxon>Botryosphaeriales</taxon>
        <taxon>Botryosphaeriaceae</taxon>
        <taxon>Botryosphaeria</taxon>
    </lineage>
</organism>
<protein>
    <submittedName>
        <fullName evidence="1">Uncharacterized protein</fullName>
    </submittedName>
</protein>
<dbReference type="EMBL" id="WWBZ02000001">
    <property type="protein sequence ID" value="KAF4314062.1"/>
    <property type="molecule type" value="Genomic_DNA"/>
</dbReference>
<name>A0A8H4J991_9PEZI</name>
<comment type="caution">
    <text evidence="1">The sequence shown here is derived from an EMBL/GenBank/DDBJ whole genome shotgun (WGS) entry which is preliminary data.</text>
</comment>